<evidence type="ECO:0000313" key="3">
    <source>
        <dbReference type="EMBL" id="MDM9631096.1"/>
    </source>
</evidence>
<sequence>MKAYGFYSLFFGIFLLAFSTVHSQNIITDGGFSLTTEILSDFEGPPPANIWWTWQDQNVIANASIVNEQLHYQIRSSGNQTFAVQMIQLGFPLEPGHSYRLSFDVKADSNRTFGVFLGENWGNWTSLIGSNNYIQNATTEWRKINIEFDVYTVFPEHKLSFDFGTINTNVYLDNVSLIDLGVIKEAPFAELSSSNKDVKNPGFRPESMLDQEFIDSYKESKFIIYPTIIRTPGTTTWSKSLSNEFTQNLNSVENLNLALRKEKLDPGELKGQAQYQFFQNDMERLGSGIKEKKENIDYYIIPEILFEPQREGTHFVFGIHLFILNNEGENAFSFLLNSHHPLFVEAKLYAYKPDENDIEALKQRSLEVAAQAFLLMVEQYDAQLN</sequence>
<dbReference type="Pfam" id="PF02018">
    <property type="entry name" value="CBM_4_9"/>
    <property type="match status" value="1"/>
</dbReference>
<evidence type="ECO:0000313" key="4">
    <source>
        <dbReference type="Proteomes" id="UP001174839"/>
    </source>
</evidence>
<gene>
    <name evidence="3" type="ORF">QU605_06430</name>
</gene>
<comment type="caution">
    <text evidence="3">The sequence shown here is derived from an EMBL/GenBank/DDBJ whole genome shotgun (WGS) entry which is preliminary data.</text>
</comment>
<keyword evidence="4" id="KW-1185">Reference proteome</keyword>
<evidence type="ECO:0000259" key="2">
    <source>
        <dbReference type="Pfam" id="PF02018"/>
    </source>
</evidence>
<accession>A0ABT7WDU6</accession>
<organism evidence="3 4">
    <name type="scientific">Robiginitalea aurantiaca</name>
    <dbReference type="NCBI Taxonomy" id="3056915"/>
    <lineage>
        <taxon>Bacteria</taxon>
        <taxon>Pseudomonadati</taxon>
        <taxon>Bacteroidota</taxon>
        <taxon>Flavobacteriia</taxon>
        <taxon>Flavobacteriales</taxon>
        <taxon>Flavobacteriaceae</taxon>
        <taxon>Robiginitalea</taxon>
    </lineage>
</organism>
<name>A0ABT7WDU6_9FLAO</name>
<proteinExistence type="predicted"/>
<dbReference type="Gene3D" id="2.60.120.260">
    <property type="entry name" value="Galactose-binding domain-like"/>
    <property type="match status" value="1"/>
</dbReference>
<reference evidence="3" key="1">
    <citation type="submission" date="2023-06" db="EMBL/GenBank/DDBJ databases">
        <title>Robiginitalea aurantiacus sp. nov. and Algoriphagus sediminis sp. nov., isolated from coastal sediment.</title>
        <authorList>
            <person name="Zhou Z.Y."/>
            <person name="An J."/>
            <person name="Jia Y.W."/>
            <person name="Du Z.J."/>
        </authorList>
    </citation>
    <scope>NUCLEOTIDE SEQUENCE</scope>
    <source>
        <strain evidence="3">M39</strain>
    </source>
</reference>
<evidence type="ECO:0000256" key="1">
    <source>
        <dbReference type="ARBA" id="ARBA00022801"/>
    </source>
</evidence>
<keyword evidence="1" id="KW-0378">Hydrolase</keyword>
<dbReference type="SUPFAM" id="SSF49785">
    <property type="entry name" value="Galactose-binding domain-like"/>
    <property type="match status" value="1"/>
</dbReference>
<dbReference type="InterPro" id="IPR008979">
    <property type="entry name" value="Galactose-bd-like_sf"/>
</dbReference>
<protein>
    <submittedName>
        <fullName evidence="3">Carbohydrate binding domain-containing protein</fullName>
    </submittedName>
</protein>
<dbReference type="EMBL" id="JAUDUY010000003">
    <property type="protein sequence ID" value="MDM9631096.1"/>
    <property type="molecule type" value="Genomic_DNA"/>
</dbReference>
<dbReference type="RefSeq" id="WP_289724462.1">
    <property type="nucleotide sequence ID" value="NZ_JAUDUY010000003.1"/>
</dbReference>
<dbReference type="Proteomes" id="UP001174839">
    <property type="component" value="Unassembled WGS sequence"/>
</dbReference>
<feature type="domain" description="CBM-cenC" evidence="2">
    <location>
        <begin position="42"/>
        <end position="151"/>
    </location>
</feature>
<dbReference type="InterPro" id="IPR003305">
    <property type="entry name" value="CenC_carb-bd"/>
</dbReference>